<evidence type="ECO:0000259" key="8">
    <source>
        <dbReference type="Pfam" id="PF08646"/>
    </source>
</evidence>
<proteinExistence type="inferred from homology"/>
<organism evidence="9 10">
    <name type="scientific">Brassica cretica</name>
    <name type="common">Mustard</name>
    <dbReference type="NCBI Taxonomy" id="69181"/>
    <lineage>
        <taxon>Eukaryota</taxon>
        <taxon>Viridiplantae</taxon>
        <taxon>Streptophyta</taxon>
        <taxon>Embryophyta</taxon>
        <taxon>Tracheophyta</taxon>
        <taxon>Spermatophyta</taxon>
        <taxon>Magnoliopsida</taxon>
        <taxon>eudicotyledons</taxon>
        <taxon>Gunneridae</taxon>
        <taxon>Pentapetalae</taxon>
        <taxon>rosids</taxon>
        <taxon>malvids</taxon>
        <taxon>Brassicales</taxon>
        <taxon>Brassicaceae</taxon>
        <taxon>Brassiceae</taxon>
        <taxon>Brassica</taxon>
    </lineage>
</organism>
<dbReference type="PANTHER" id="PTHR47165:SF4">
    <property type="entry name" value="OS03G0429900 PROTEIN"/>
    <property type="match status" value="1"/>
</dbReference>
<sequence>MSNPRFFFSDLKSGKCSSAVEARLLRFWEAKNVKRGGELMWVDMLLIDVNSTMMQATIYANRLSRFRSKLAAGTMFTISGFDVARCAQNFRLTDSPLMIRFNESTAFDELTRPVSPLPEEGFRFRNQSELVGLANTNAHLPGEITAVKSNVSGAPGEKSRLMATIKLDKDSTVTLSLFESQAETFHKRLEDMHGDPRVVVATSINPKMIGGGLFLNATSGTHVYFDKESKAGEDYFYKLVARDNGVPSAAPLLKGYAKVETLTISELTSFVASAQPQRNGSAFNPIDWCLHDVSSVRSLRLRGDLKSGKCSSVVEARLLRFWEAKNVKRGGELMWVDMLLIDVNSTMMQATIYANRLSRFSKLAAGTMYTISGFDVARCAQNYRLTDSLQMIRFNESTAFDELTEPVSPLLEEGFRFRNQSELIGLANTNTHLPGEITAVKSNVSDTPGEKSRLMATIKLDNDSTVTLSLFESQAEAFHKRLEDMHGDPKVVVATSINPKMIGGGLLLNATSGTHVYFDKETKAGEDRFYKLVARDNGVSSAAPLLKGYAKVETLTISELTSFIASAQPQDIDFVCTGKVVRLDVDKRWCYVACAKCSKKLQRTVSALECVRCNNSNAVGILRDSTVTLSLFESQAEAFHKRLEDMHGDPKVVVATSINPKMIGGGLFLNATSGTHVYFDKETKAGEDYFYKLVARDNGVSSAAPLLKGYAKVETLTISELLSFVASAQPQDIDFICTGRVVRLDVDKGWCYVACAKCNKKLQRTVSALECVRCNNPNAVGVLRYRLELAIADNTAEGTFVCFDGVMTKLHNLRASEAGQMLAVEGENPEDTRVPPFINDMEGKTLTFQVETLTISELTSFVASAQPQDIDFICTGKVVRLDVDKGWCYVACTKCSKKLQRTVSALECVRCSNPNAVGVLRYRLELAIADSTAEGTFVCFDGVMTKLHNLRASEAGQMLAVEGENPEDTRVPPFINDMEGKTLTFQVRVSAFNFTAHHQTFTITRILKDHERVPAPDFIGGNDDDDNNLGGGGHVPARVESGAGSSGEDKNADGPPVDNAVEKIARSSANASKKARVI</sequence>
<dbReference type="InterPro" id="IPR013955">
    <property type="entry name" value="Rep_factor-A_C"/>
</dbReference>
<evidence type="ECO:0000256" key="4">
    <source>
        <dbReference type="ARBA" id="ARBA00022833"/>
    </source>
</evidence>
<comment type="caution">
    <text evidence="9">The sequence shown here is derived from an EMBL/GenBank/DDBJ whole genome shotgun (WGS) entry which is preliminary data.</text>
</comment>
<evidence type="ECO:0000256" key="1">
    <source>
        <dbReference type="ARBA" id="ARBA00005690"/>
    </source>
</evidence>
<dbReference type="Gene3D" id="2.40.50.140">
    <property type="entry name" value="Nucleic acid-binding proteins"/>
    <property type="match status" value="7"/>
</dbReference>
<dbReference type="CDD" id="cd04476">
    <property type="entry name" value="RPA1_DBD_C"/>
    <property type="match status" value="2"/>
</dbReference>
<dbReference type="Pfam" id="PF02721">
    <property type="entry name" value="DUF223"/>
    <property type="match status" value="1"/>
</dbReference>
<keyword evidence="4" id="KW-0862">Zinc</keyword>
<evidence type="ECO:0000313" key="10">
    <source>
        <dbReference type="Proteomes" id="UP000712281"/>
    </source>
</evidence>
<dbReference type="InterPro" id="IPR047192">
    <property type="entry name" value="Euk_RPA1_DBD_C"/>
</dbReference>
<name>A0A8S9I6U9_BRACR</name>
<keyword evidence="2" id="KW-0479">Metal-binding</keyword>
<dbReference type="GO" id="GO:0008270">
    <property type="term" value="F:zinc ion binding"/>
    <property type="evidence" value="ECO:0007669"/>
    <property type="project" value="UniProtKB-KW"/>
</dbReference>
<dbReference type="CDD" id="cd04480">
    <property type="entry name" value="RPA1_DBD_A_like"/>
    <property type="match status" value="2"/>
</dbReference>
<dbReference type="InterPro" id="IPR003871">
    <property type="entry name" value="RFA1B/D_OB_1st"/>
</dbReference>
<dbReference type="GO" id="GO:0003677">
    <property type="term" value="F:DNA binding"/>
    <property type="evidence" value="ECO:0007669"/>
    <property type="project" value="UniProtKB-KW"/>
</dbReference>
<dbReference type="Proteomes" id="UP000712281">
    <property type="component" value="Unassembled WGS sequence"/>
</dbReference>
<dbReference type="EMBL" id="QGKW02001911">
    <property type="protein sequence ID" value="KAF2565225.1"/>
    <property type="molecule type" value="Genomic_DNA"/>
</dbReference>
<feature type="domain" description="Replication factor A C-terminal" evidence="8">
    <location>
        <begin position="873"/>
        <end position="996"/>
    </location>
</feature>
<feature type="domain" description="Replication protein A 70 kDa DNA-binding subunit B/D first OB fold" evidence="7">
    <location>
        <begin position="9"/>
        <end position="106"/>
    </location>
</feature>
<feature type="domain" description="Replication factor A C-terminal" evidence="8">
    <location>
        <begin position="736"/>
        <end position="850"/>
    </location>
</feature>
<dbReference type="PANTHER" id="PTHR47165">
    <property type="entry name" value="OS03G0429900 PROTEIN"/>
    <property type="match status" value="1"/>
</dbReference>
<comment type="similarity">
    <text evidence="1">Belongs to the replication factor A protein 1 family.</text>
</comment>
<evidence type="ECO:0000256" key="5">
    <source>
        <dbReference type="ARBA" id="ARBA00023125"/>
    </source>
</evidence>
<evidence type="ECO:0000313" key="9">
    <source>
        <dbReference type="EMBL" id="KAF2565225.1"/>
    </source>
</evidence>
<reference evidence="9" key="1">
    <citation type="submission" date="2019-12" db="EMBL/GenBank/DDBJ databases">
        <title>Genome sequencing and annotation of Brassica cretica.</title>
        <authorList>
            <person name="Studholme D.J."/>
            <person name="Sarris P.F."/>
        </authorList>
    </citation>
    <scope>NUCLEOTIDE SEQUENCE</scope>
    <source>
        <strain evidence="9">PFS-001/15</strain>
        <tissue evidence="9">Leaf</tissue>
    </source>
</reference>
<dbReference type="Pfam" id="PF08646">
    <property type="entry name" value="Rep_fac-A_C"/>
    <property type="match status" value="2"/>
</dbReference>
<evidence type="ECO:0000256" key="3">
    <source>
        <dbReference type="ARBA" id="ARBA00022771"/>
    </source>
</evidence>
<keyword evidence="5" id="KW-0238">DNA-binding</keyword>
<dbReference type="AlphaFoldDB" id="A0A8S9I6U9"/>
<gene>
    <name evidence="9" type="ORF">F2Q68_00027267</name>
</gene>
<dbReference type="SUPFAM" id="SSF50249">
    <property type="entry name" value="Nucleic acid-binding proteins"/>
    <property type="match status" value="5"/>
</dbReference>
<keyword evidence="3" id="KW-0863">Zinc-finger</keyword>
<evidence type="ECO:0000256" key="6">
    <source>
        <dbReference type="SAM" id="MobiDB-lite"/>
    </source>
</evidence>
<evidence type="ECO:0000256" key="2">
    <source>
        <dbReference type="ARBA" id="ARBA00022723"/>
    </source>
</evidence>
<evidence type="ECO:0008006" key="11">
    <source>
        <dbReference type="Google" id="ProtNLM"/>
    </source>
</evidence>
<accession>A0A8S9I6U9</accession>
<feature type="region of interest" description="Disordered" evidence="6">
    <location>
        <begin position="1015"/>
        <end position="1078"/>
    </location>
</feature>
<dbReference type="InterPro" id="IPR012340">
    <property type="entry name" value="NA-bd_OB-fold"/>
</dbReference>
<protein>
    <recommendedName>
        <fullName evidence="11">Replication factor A C-terminal domain-containing protein</fullName>
    </recommendedName>
</protein>
<evidence type="ECO:0000259" key="7">
    <source>
        <dbReference type="Pfam" id="PF02721"/>
    </source>
</evidence>